<reference evidence="2 3" key="1">
    <citation type="submission" date="2019-03" db="EMBL/GenBank/DDBJ databases">
        <title>Genomic Encyclopedia of Type Strains, Phase IV (KMG-IV): sequencing the most valuable type-strain genomes for metagenomic binning, comparative biology and taxonomic classification.</title>
        <authorList>
            <person name="Goeker M."/>
        </authorList>
    </citation>
    <scope>NUCLEOTIDE SEQUENCE [LARGE SCALE GENOMIC DNA]</scope>
    <source>
        <strain evidence="2 3">DSM 102969</strain>
    </source>
</reference>
<dbReference type="OrthoDB" id="8453796at2"/>
<comment type="caution">
    <text evidence="2">The sequence shown here is derived from an EMBL/GenBank/DDBJ whole genome shotgun (WGS) entry which is preliminary data.</text>
</comment>
<evidence type="ECO:0000313" key="3">
    <source>
        <dbReference type="Proteomes" id="UP000294547"/>
    </source>
</evidence>
<dbReference type="Proteomes" id="UP000294547">
    <property type="component" value="Unassembled WGS sequence"/>
</dbReference>
<dbReference type="InterPro" id="IPR052755">
    <property type="entry name" value="Lysozyme_Inhibitor_LprI"/>
</dbReference>
<protein>
    <recommendedName>
        <fullName evidence="4">Lysozyme inhibitor LprI N-terminal domain-containing protein</fullName>
    </recommendedName>
</protein>
<dbReference type="RefSeq" id="WP_126538461.1">
    <property type="nucleotide sequence ID" value="NZ_BSPM01000009.1"/>
</dbReference>
<accession>A0A4R6RBH3</accession>
<evidence type="ECO:0008006" key="4">
    <source>
        <dbReference type="Google" id="ProtNLM"/>
    </source>
</evidence>
<dbReference type="EMBL" id="SNXY01000009">
    <property type="protein sequence ID" value="TDP83480.1"/>
    <property type="molecule type" value="Genomic_DNA"/>
</dbReference>
<keyword evidence="3" id="KW-1185">Reference proteome</keyword>
<dbReference type="PANTHER" id="PTHR37549:SF1">
    <property type="entry name" value="LIPOPROTEIN LPRI"/>
    <property type="match status" value="1"/>
</dbReference>
<dbReference type="AlphaFoldDB" id="A0A4R6RBH3"/>
<gene>
    <name evidence="2" type="ORF">EDD54_3442</name>
</gene>
<feature type="chain" id="PRO_5020591746" description="Lysozyme inhibitor LprI N-terminal domain-containing protein" evidence="1">
    <location>
        <begin position="21"/>
        <end position="114"/>
    </location>
</feature>
<name>A0A4R6RBH3_9HYPH</name>
<feature type="signal peptide" evidence="1">
    <location>
        <begin position="1"/>
        <end position="20"/>
    </location>
</feature>
<evidence type="ECO:0000256" key="1">
    <source>
        <dbReference type="SAM" id="SignalP"/>
    </source>
</evidence>
<dbReference type="GO" id="GO:0005576">
    <property type="term" value="C:extracellular region"/>
    <property type="evidence" value="ECO:0007669"/>
    <property type="project" value="TreeGrafter"/>
</dbReference>
<evidence type="ECO:0000313" key="2">
    <source>
        <dbReference type="EMBL" id="TDP83480.1"/>
    </source>
</evidence>
<sequence>MGARGTLAAGLFALTTSVGAVTATAGAAAATPSFDCDGAKSDVEKLICSDDELADLDVRLAKAFASALALAPANDVAVMRANQKSWRRELLGCGKSGDPRGCTVDAYHRRLDEL</sequence>
<proteinExistence type="predicted"/>
<organism evidence="2 3">
    <name type="scientific">Oharaeibacter diazotrophicus</name>
    <dbReference type="NCBI Taxonomy" id="1920512"/>
    <lineage>
        <taxon>Bacteria</taxon>
        <taxon>Pseudomonadati</taxon>
        <taxon>Pseudomonadota</taxon>
        <taxon>Alphaproteobacteria</taxon>
        <taxon>Hyphomicrobiales</taxon>
        <taxon>Pleomorphomonadaceae</taxon>
        <taxon>Oharaeibacter</taxon>
    </lineage>
</organism>
<keyword evidence="1" id="KW-0732">Signal</keyword>
<dbReference type="PANTHER" id="PTHR37549">
    <property type="entry name" value="LIPOPROTEIN LPRI"/>
    <property type="match status" value="1"/>
</dbReference>